<gene>
    <name evidence="3" type="ORF">SAMN02745220_03016</name>
</gene>
<accession>A0A1M7YAN0</accession>
<dbReference type="InterPro" id="IPR020889">
    <property type="entry name" value="LipoPS_assembly_LptD"/>
</dbReference>
<keyword evidence="4" id="KW-1185">Reference proteome</keyword>
<dbReference type="Pfam" id="PF04453">
    <property type="entry name" value="LptD"/>
    <property type="match status" value="1"/>
</dbReference>
<sequence>MTSCPGQRTGTKFQKLAKSRNACAPSTAIHRVTEIECRSTRLFTQSTKYLCTSFVLMSLIGSAIVCRAESVATSEWNITADRIIRYDNPSSIVAEGSIVLEKRVKLPPRVKPSAEQQSQWASLLGETEPPKDITAGQVDEQISEDRYRTDVVIEADWLSYDVDQKLIKARGNVKIVGKDDTLMADGARVDMNTETGSFTDAVIIHKEDKLHLEGKTIEKTGLTTYHVVDGWAVTCKVETGKTPPWSIASADTTVTEGGYAVMKHATFNIKGVPVFYSPYMIIPVKNTRQSGLLLPEIHQSSTGGFGANLPFFWNLSDSMDVTIFPEFYVDRGFMPGAEFRYVLDETSRGTFTASYLDDSLSDGDLNSSYYKDTDFTHTNSDRYWVRGKADQDIADWQTRLDIDIVSDRDYLTEFNSGYTGFSKSDDRYLHDFGRGFDNKTEDTRQNLMTALKSWDGMSLQANLLGYNDVRTDAKKASQEDPLWTLPQVNFSGVRPIGSSSFSFNWVTDYVNYWREDGIGGNRIDLHPSLSTSIPLSPYLESRAEAGVRNTFYKVETYGDGVWDNDDTQNRFLGDFELEVASPLMRTFGFSDGDSLDHRLRPYVRYNYIPDVDQDDLPDFDSVDRIDDESLITYGFDNFFSGMFNDVERDIGYVKISQGYDLLSDAEDDFTEVNLRLRLIPIPKLFVEYETDYNVYGEGFVLHSFLGAYTNSRGDYFSIDYSYNNTDEVSSKIDQINFTTRARLLPQWYTRIEVEHSIAEDETNDAKLALLYTAPCWSVEFQTEYTPSDTRYMIIFNLANIGGSLGTGL</sequence>
<dbReference type="STRING" id="1121416.SAMN02745220_03016"/>
<reference evidence="3 4" key="1">
    <citation type="submission" date="2016-12" db="EMBL/GenBank/DDBJ databases">
        <authorList>
            <person name="Song W.-J."/>
            <person name="Kurnit D.M."/>
        </authorList>
    </citation>
    <scope>NUCLEOTIDE SEQUENCE [LARGE SCALE GENOMIC DNA]</scope>
    <source>
        <strain evidence="3 4">DSM 18488</strain>
    </source>
</reference>
<dbReference type="PANTHER" id="PTHR30189">
    <property type="entry name" value="LPS-ASSEMBLY PROTEIN"/>
    <property type="match status" value="1"/>
</dbReference>
<dbReference type="InterPro" id="IPR045659">
    <property type="entry name" value="LptD_2"/>
</dbReference>
<dbReference type="PANTHER" id="PTHR30189:SF1">
    <property type="entry name" value="LPS-ASSEMBLY PROTEIN LPTD"/>
    <property type="match status" value="1"/>
</dbReference>
<evidence type="ECO:0000259" key="2">
    <source>
        <dbReference type="Pfam" id="PF19838"/>
    </source>
</evidence>
<dbReference type="Gene3D" id="2.60.450.10">
    <property type="entry name" value="Lipopolysaccharide (LPS) transport protein A like domain"/>
    <property type="match status" value="1"/>
</dbReference>
<dbReference type="Proteomes" id="UP000184603">
    <property type="component" value="Unassembled WGS sequence"/>
</dbReference>
<feature type="domain" description="LptD C-terminal" evidence="1">
    <location>
        <begin position="381"/>
        <end position="747"/>
    </location>
</feature>
<dbReference type="EMBL" id="FRFE01000015">
    <property type="protein sequence ID" value="SHO49692.1"/>
    <property type="molecule type" value="Genomic_DNA"/>
</dbReference>
<dbReference type="RefSeq" id="WP_073614427.1">
    <property type="nucleotide sequence ID" value="NZ_FRFE01000015.1"/>
</dbReference>
<dbReference type="GO" id="GO:0009279">
    <property type="term" value="C:cell outer membrane"/>
    <property type="evidence" value="ECO:0007669"/>
    <property type="project" value="InterPro"/>
</dbReference>
<dbReference type="InterPro" id="IPR007543">
    <property type="entry name" value="LptD_C"/>
</dbReference>
<dbReference type="HAMAP" id="MF_01411">
    <property type="entry name" value="LPS_assembly_LptD"/>
    <property type="match status" value="1"/>
</dbReference>
<dbReference type="OrthoDB" id="9760225at2"/>
<evidence type="ECO:0000313" key="3">
    <source>
        <dbReference type="EMBL" id="SHO49692.1"/>
    </source>
</evidence>
<organism evidence="3 4">
    <name type="scientific">Desulfopila aestuarii DSM 18488</name>
    <dbReference type="NCBI Taxonomy" id="1121416"/>
    <lineage>
        <taxon>Bacteria</taxon>
        <taxon>Pseudomonadati</taxon>
        <taxon>Thermodesulfobacteriota</taxon>
        <taxon>Desulfobulbia</taxon>
        <taxon>Desulfobulbales</taxon>
        <taxon>Desulfocapsaceae</taxon>
        <taxon>Desulfopila</taxon>
    </lineage>
</organism>
<dbReference type="GO" id="GO:0043165">
    <property type="term" value="P:Gram-negative-bacterium-type cell outer membrane assembly"/>
    <property type="evidence" value="ECO:0007669"/>
    <property type="project" value="InterPro"/>
</dbReference>
<name>A0A1M7YAN0_9BACT</name>
<feature type="domain" description="LPS-assembly protein LptD central" evidence="2">
    <location>
        <begin position="261"/>
        <end position="375"/>
    </location>
</feature>
<proteinExistence type="inferred from homology"/>
<dbReference type="AlphaFoldDB" id="A0A1M7YAN0"/>
<evidence type="ECO:0000313" key="4">
    <source>
        <dbReference type="Proteomes" id="UP000184603"/>
    </source>
</evidence>
<dbReference type="InterPro" id="IPR050218">
    <property type="entry name" value="LptD"/>
</dbReference>
<dbReference type="Pfam" id="PF19838">
    <property type="entry name" value="LptD_2"/>
    <property type="match status" value="1"/>
</dbReference>
<dbReference type="GO" id="GO:1990351">
    <property type="term" value="C:transporter complex"/>
    <property type="evidence" value="ECO:0007669"/>
    <property type="project" value="TreeGrafter"/>
</dbReference>
<evidence type="ECO:0000259" key="1">
    <source>
        <dbReference type="Pfam" id="PF04453"/>
    </source>
</evidence>
<protein>
    <submittedName>
        <fullName evidence="3">LPS-assembly protein</fullName>
    </submittedName>
</protein>
<dbReference type="GO" id="GO:0015920">
    <property type="term" value="P:lipopolysaccharide transport"/>
    <property type="evidence" value="ECO:0007669"/>
    <property type="project" value="InterPro"/>
</dbReference>